<evidence type="ECO:0000313" key="2">
    <source>
        <dbReference type="EMBL" id="RSK38831.1"/>
    </source>
</evidence>
<dbReference type="InterPro" id="IPR053155">
    <property type="entry name" value="F-pilin_assembly_TraC"/>
</dbReference>
<dbReference type="Proteomes" id="UP000270291">
    <property type="component" value="Unassembled WGS sequence"/>
</dbReference>
<feature type="domain" description="TraG P-loop" evidence="1">
    <location>
        <begin position="475"/>
        <end position="632"/>
    </location>
</feature>
<protein>
    <submittedName>
        <fullName evidence="2">Type IV secretion system protein VirB4</fullName>
    </submittedName>
</protein>
<sequence length="932" mass="104612">MPCATWPSTARRAFCSVGFPSTGGSRAALPWAAPGRGLRQAAFPQSLILMNIPNTKAADRTADFADLHPAYAYQDDKVIFRDGRVGVGFVLECPEMESWQAEEFANLQSALLGALRTLPVGTVVQKTDIYYDRPFQGLGDARPGYFEGKMNAHFSDRLVLFHRAYLFVSFAPADEAKPVRPNALSALVNRAGEKLAKNPFAGVVQTLDAAERIATELLQSLRGLGGLDYRRLNQAQLPQVFTQYFNLEFDQMPAGLTREISNVPGAFTVGENRVSIVSLVGQGSEAHPAVRNGYGVTSPMLYPLTAFLSCPHVLTQAMLIQDSRTELKSLDNDKKINNSLSFLATQDNHLRAAEIDEFTAEVRSGSKQVVGLHLSVLLWDVDDQARREHVEKTTAAFRSIFGAEAVVESYLTLPLFFGLAPGNAYQVPDRWLTTSADRAACYFHWTTTYRPEPTGEYLCDRFRNLVKVNLFNTDLDNQNALVIGPSGSGKSYTFGNFIVQRYERGARQIIIDIGGTYRNVFQSLMGPDFENTYFEYDPQNPIEFNPFLLPREGENGPWHYSDEKLNFHLALLAALWKGGKDRALSKSERTILSRFLTGYYHDLNQHERLGQSDEEFPGMESFYKYVQRFDQWMRAETPAAGEGDAPDESTAVLALQRAQYQTDMKYIDMHEFFLVLGEFVTGGRYAKVLNSTREAQLSQYPLICFDLARVKTDPTLYPVVAMLITELSLDLFRQFPDAVKYIALDEAWALLSGVLEEFIVSMYRTIRKTNGSITIITQGIQEIIDSPIGYTLIDNSSTKIILRHSNEASLTHLQAPLGLTGHEMDLIRSVRSTDSFREFFIKQGAQAKVYALEASPQLDAVLTSRPAERNYLNQLVRHYQRQRPVEVRDALGNLVRDAEGRPTYTTVTEQRLDFAVDQFVEEKQKRKGALPA</sequence>
<evidence type="ECO:0000313" key="3">
    <source>
        <dbReference type="Proteomes" id="UP000270291"/>
    </source>
</evidence>
<accession>A0A3R9N4I7</accession>
<dbReference type="CDD" id="cd01127">
    <property type="entry name" value="TrwB_TraG_TraD_VirD4"/>
    <property type="match status" value="1"/>
</dbReference>
<name>A0A3R9N4I7_9BACT</name>
<keyword evidence="3" id="KW-1185">Reference proteome</keyword>
<dbReference type="PANTHER" id="PTHR38467">
    <property type="match status" value="1"/>
</dbReference>
<comment type="caution">
    <text evidence="2">The sequence shown here is derived from an EMBL/GenBank/DDBJ whole genome shotgun (WGS) entry which is preliminary data.</text>
</comment>
<dbReference type="OrthoDB" id="596266at2"/>
<dbReference type="InterPro" id="IPR027417">
    <property type="entry name" value="P-loop_NTPase"/>
</dbReference>
<feature type="domain" description="TraG P-loop" evidence="1">
    <location>
        <begin position="661"/>
        <end position="880"/>
    </location>
</feature>
<organism evidence="2 3">
    <name type="scientific">Hymenobacter perfusus</name>
    <dbReference type="NCBI Taxonomy" id="1236770"/>
    <lineage>
        <taxon>Bacteria</taxon>
        <taxon>Pseudomonadati</taxon>
        <taxon>Bacteroidota</taxon>
        <taxon>Cytophagia</taxon>
        <taxon>Cytophagales</taxon>
        <taxon>Hymenobacteraceae</taxon>
        <taxon>Hymenobacter</taxon>
    </lineage>
</organism>
<reference evidence="2 3" key="1">
    <citation type="submission" date="2018-12" db="EMBL/GenBank/DDBJ databases">
        <authorList>
            <person name="Feng G."/>
            <person name="Zhu H."/>
        </authorList>
    </citation>
    <scope>NUCLEOTIDE SEQUENCE [LARGE SCALE GENOMIC DNA]</scope>
    <source>
        <strain evidence="2 3">LMG 26000</strain>
    </source>
</reference>
<dbReference type="PANTHER" id="PTHR38467:SF1">
    <property type="entry name" value="CONJUGATIVE TRANSFER: ASSEMBLY"/>
    <property type="match status" value="1"/>
</dbReference>
<dbReference type="Gene3D" id="1.10.8.730">
    <property type="match status" value="1"/>
</dbReference>
<dbReference type="Pfam" id="PF19044">
    <property type="entry name" value="P-loop_TraG"/>
    <property type="match status" value="2"/>
</dbReference>
<dbReference type="InterPro" id="IPR043964">
    <property type="entry name" value="P-loop_TraG"/>
</dbReference>
<proteinExistence type="predicted"/>
<dbReference type="AlphaFoldDB" id="A0A3R9N4I7"/>
<evidence type="ECO:0000259" key="1">
    <source>
        <dbReference type="Pfam" id="PF19044"/>
    </source>
</evidence>
<dbReference type="SUPFAM" id="SSF52540">
    <property type="entry name" value="P-loop containing nucleoside triphosphate hydrolases"/>
    <property type="match status" value="1"/>
</dbReference>
<gene>
    <name evidence="2" type="ORF">EI293_21300</name>
</gene>
<dbReference type="EMBL" id="RWIU01000011">
    <property type="protein sequence ID" value="RSK38831.1"/>
    <property type="molecule type" value="Genomic_DNA"/>
</dbReference>
<dbReference type="Gene3D" id="3.40.50.300">
    <property type="entry name" value="P-loop containing nucleotide triphosphate hydrolases"/>
    <property type="match status" value="1"/>
</dbReference>